<dbReference type="STRING" id="633697.EubceDRAFT1_0567"/>
<dbReference type="Proteomes" id="UP000005753">
    <property type="component" value="Chromosome"/>
</dbReference>
<sequence>MPVRRILSPETGKQVRQSEKCGGEMDRDFSGLKMIGIAKWLLVVIAVVVIIMQSVSGRSSNTSITMMRDKVTEAADLTKMQEGDNQMIRRLYGLDVSQYEGIVLYYPVTNMGAEELLLVKMNDKSQQEEVRAAIEKRLETQKKSFAGYGVDQTAMLEKSVIDIRGNYAFFGSAEDPEALHKAFEKAY</sequence>
<keyword evidence="2" id="KW-1133">Transmembrane helix</keyword>
<dbReference type="EMBL" id="CM001487">
    <property type="protein sequence ID" value="EIM56409.1"/>
    <property type="molecule type" value="Genomic_DNA"/>
</dbReference>
<dbReference type="AlphaFoldDB" id="I5ARI6"/>
<evidence type="ECO:0000256" key="2">
    <source>
        <dbReference type="SAM" id="Phobius"/>
    </source>
</evidence>
<accession>I5ARI6</accession>
<name>I5ARI6_EUBC6</name>
<dbReference type="eggNOG" id="ENOG5032YIB">
    <property type="taxonomic scope" value="Bacteria"/>
</dbReference>
<dbReference type="Pfam" id="PF14270">
    <property type="entry name" value="DUF4358"/>
    <property type="match status" value="1"/>
</dbReference>
<proteinExistence type="predicted"/>
<evidence type="ECO:0000313" key="4">
    <source>
        <dbReference type="Proteomes" id="UP000005753"/>
    </source>
</evidence>
<reference evidence="3 4" key="2">
    <citation type="submission" date="2012-02" db="EMBL/GenBank/DDBJ databases">
        <title>Improved High-Quality Draft sequence of Eubacterium cellulosolvens 6.</title>
        <authorList>
            <consortium name="US DOE Joint Genome Institute"/>
            <person name="Lucas S."/>
            <person name="Han J."/>
            <person name="Lapidus A."/>
            <person name="Cheng J.-F."/>
            <person name="Goodwin L."/>
            <person name="Pitluck S."/>
            <person name="Peters L."/>
            <person name="Mikhailova N."/>
            <person name="Gu W."/>
            <person name="Detter J.C."/>
            <person name="Han C."/>
            <person name="Tapia R."/>
            <person name="Land M."/>
            <person name="Hauser L."/>
            <person name="Kyrpides N."/>
            <person name="Ivanova N."/>
            <person name="Pagani I."/>
            <person name="Johnson E."/>
            <person name="Mukhopadhyay B."/>
            <person name="Anderson I."/>
            <person name="Woyke T."/>
        </authorList>
    </citation>
    <scope>NUCLEOTIDE SEQUENCE [LARGE SCALE GENOMIC DNA]</scope>
    <source>
        <strain evidence="3 4">6</strain>
    </source>
</reference>
<protein>
    <recommendedName>
        <fullName evidence="5">DUF4358 domain-containing protein</fullName>
    </recommendedName>
</protein>
<keyword evidence="2" id="KW-0812">Transmembrane</keyword>
<feature type="transmembrane region" description="Helical" evidence="2">
    <location>
        <begin position="37"/>
        <end position="55"/>
    </location>
</feature>
<keyword evidence="4" id="KW-1185">Reference proteome</keyword>
<organism evidence="3 4">
    <name type="scientific">Eubacterium cellulosolvens (strain ATCC 43171 / JCM 9499 / 6)</name>
    <name type="common">Cillobacterium cellulosolvens</name>
    <dbReference type="NCBI Taxonomy" id="633697"/>
    <lineage>
        <taxon>Bacteria</taxon>
        <taxon>Bacillati</taxon>
        <taxon>Bacillota</taxon>
        <taxon>Clostridia</taxon>
        <taxon>Eubacteriales</taxon>
        <taxon>Eubacteriaceae</taxon>
        <taxon>Eubacterium</taxon>
    </lineage>
</organism>
<gene>
    <name evidence="3" type="ORF">EubceDRAFT1_0567</name>
</gene>
<feature type="region of interest" description="Disordered" evidence="1">
    <location>
        <begin position="1"/>
        <end position="21"/>
    </location>
</feature>
<evidence type="ECO:0000256" key="1">
    <source>
        <dbReference type="SAM" id="MobiDB-lite"/>
    </source>
</evidence>
<evidence type="ECO:0008006" key="5">
    <source>
        <dbReference type="Google" id="ProtNLM"/>
    </source>
</evidence>
<keyword evidence="2" id="KW-0472">Membrane</keyword>
<evidence type="ECO:0000313" key="3">
    <source>
        <dbReference type="EMBL" id="EIM56409.1"/>
    </source>
</evidence>
<dbReference type="HOGENOM" id="CLU_111487_0_0_9"/>
<dbReference type="InterPro" id="IPR025648">
    <property type="entry name" value="DUF4358"/>
</dbReference>
<reference evidence="3 4" key="1">
    <citation type="submission" date="2010-08" db="EMBL/GenBank/DDBJ databases">
        <authorList>
            <consortium name="US DOE Joint Genome Institute (JGI-PGF)"/>
            <person name="Lucas S."/>
            <person name="Copeland A."/>
            <person name="Lapidus A."/>
            <person name="Cheng J.-F."/>
            <person name="Bruce D."/>
            <person name="Goodwin L."/>
            <person name="Pitluck S."/>
            <person name="Land M.L."/>
            <person name="Hauser L."/>
            <person name="Chang Y.-J."/>
            <person name="Anderson I.J."/>
            <person name="Johnson E."/>
            <person name="Mulhopadhyay B."/>
            <person name="Kyrpides N."/>
            <person name="Woyke T.J."/>
        </authorList>
    </citation>
    <scope>NUCLEOTIDE SEQUENCE [LARGE SCALE GENOMIC DNA]</scope>
    <source>
        <strain evidence="3 4">6</strain>
    </source>
</reference>